<dbReference type="EC" id="2.7.13.3" evidence="2"/>
<dbReference type="Pfam" id="PF00072">
    <property type="entry name" value="Response_reg"/>
    <property type="match status" value="1"/>
</dbReference>
<comment type="caution">
    <text evidence="8">The sequence shown here is derived from an EMBL/GenBank/DDBJ whole genome shotgun (WGS) entry which is preliminary data.</text>
</comment>
<dbReference type="SUPFAM" id="SSF55874">
    <property type="entry name" value="ATPase domain of HSP90 chaperone/DNA topoisomerase II/histidine kinase"/>
    <property type="match status" value="1"/>
</dbReference>
<evidence type="ECO:0000256" key="3">
    <source>
        <dbReference type="ARBA" id="ARBA00022553"/>
    </source>
</evidence>
<dbReference type="InterPro" id="IPR004358">
    <property type="entry name" value="Sig_transdc_His_kin-like_C"/>
</dbReference>
<dbReference type="Pfam" id="PF02518">
    <property type="entry name" value="HATPase_c"/>
    <property type="match status" value="1"/>
</dbReference>
<organism evidence="8 9">
    <name type="scientific">Pontiella agarivorans</name>
    <dbReference type="NCBI Taxonomy" id="3038953"/>
    <lineage>
        <taxon>Bacteria</taxon>
        <taxon>Pseudomonadati</taxon>
        <taxon>Kiritimatiellota</taxon>
        <taxon>Kiritimatiellia</taxon>
        <taxon>Kiritimatiellales</taxon>
        <taxon>Pontiellaceae</taxon>
        <taxon>Pontiella</taxon>
    </lineage>
</organism>
<dbReference type="InterPro" id="IPR011006">
    <property type="entry name" value="CheY-like_superfamily"/>
</dbReference>
<reference evidence="8 9" key="1">
    <citation type="journal article" date="2024" name="Appl. Environ. Microbiol.">
        <title>Pontiella agarivorans sp. nov., a novel marine anaerobic bacterium capable of degrading macroalgal polysaccharides and fixing nitrogen.</title>
        <authorList>
            <person name="Liu N."/>
            <person name="Kivenson V."/>
            <person name="Peng X."/>
            <person name="Cui Z."/>
            <person name="Lankiewicz T.S."/>
            <person name="Gosselin K.M."/>
            <person name="English C.J."/>
            <person name="Blair E.M."/>
            <person name="O'Malley M.A."/>
            <person name="Valentine D.L."/>
        </authorList>
    </citation>
    <scope>NUCLEOTIDE SEQUENCE [LARGE SCALE GENOMIC DNA]</scope>
    <source>
        <strain evidence="8 9">NLcol2</strain>
    </source>
</reference>
<dbReference type="Proteomes" id="UP001290861">
    <property type="component" value="Unassembled WGS sequence"/>
</dbReference>
<keyword evidence="8" id="KW-0547">Nucleotide-binding</keyword>
<evidence type="ECO:0000256" key="5">
    <source>
        <dbReference type="SAM" id="Phobius"/>
    </source>
</evidence>
<keyword evidence="3 4" id="KW-0597">Phosphoprotein</keyword>
<dbReference type="PANTHER" id="PTHR43065:SF42">
    <property type="entry name" value="TWO-COMPONENT SENSOR PPRA"/>
    <property type="match status" value="1"/>
</dbReference>
<proteinExistence type="predicted"/>
<dbReference type="InterPro" id="IPR005467">
    <property type="entry name" value="His_kinase_dom"/>
</dbReference>
<evidence type="ECO:0000313" key="9">
    <source>
        <dbReference type="Proteomes" id="UP001290861"/>
    </source>
</evidence>
<evidence type="ECO:0000256" key="4">
    <source>
        <dbReference type="PROSITE-ProRule" id="PRU00169"/>
    </source>
</evidence>
<keyword evidence="5" id="KW-0472">Membrane</keyword>
<sequence>MGLKNKILLIVFIASIAASAVTGAALVFVLKLMGMLEVVESPAMVAATLVCLFSMLFMLVLLIILLSKNVIMPAVEREMLENEREMLNEQLLHSQKMEAVGRLAGSIAHDFNNLLTIIDGYSSLIVADPKAEETAQNANEVIEAARKASFITRKLLSFSQKEKTEPVTLDLNSTLQDTDKMLARLIGEKITLVTKPHDTPIYVNADPVQMGQVLMNLAVNARDAMPNGGRITIKVSSKSIAQGECRKPDKLAEGMYAEISVHDTGHGIGEEILGRIFEAFFTTKGSGKGTGLGLSIVKSIMKENDGFIDVRSKQGSGTTFFIYLPVIDLSEDAYHGAKASEKKREQSDGAVFERGEEEAVAELAASGPTILLVEDDPMILNLVAQTLETQDYTILQATEGWEGIKVARNHKGKIDLLFTDVVMPGLGGAELAMAAAELYPEIKVLFMSGYSRSQLNEEGVPADAAILEKPFTPDKVINMVRQLLG</sequence>
<dbReference type="InterPro" id="IPR036890">
    <property type="entry name" value="HATPase_C_sf"/>
</dbReference>
<evidence type="ECO:0000256" key="2">
    <source>
        <dbReference type="ARBA" id="ARBA00012438"/>
    </source>
</evidence>
<dbReference type="Gene3D" id="1.10.287.130">
    <property type="match status" value="1"/>
</dbReference>
<dbReference type="SUPFAM" id="SSF47384">
    <property type="entry name" value="Homodimeric domain of signal transducing histidine kinase"/>
    <property type="match status" value="1"/>
</dbReference>
<dbReference type="InterPro" id="IPR036097">
    <property type="entry name" value="HisK_dim/P_sf"/>
</dbReference>
<dbReference type="PROSITE" id="PS50110">
    <property type="entry name" value="RESPONSE_REGULATORY"/>
    <property type="match status" value="1"/>
</dbReference>
<evidence type="ECO:0000256" key="1">
    <source>
        <dbReference type="ARBA" id="ARBA00000085"/>
    </source>
</evidence>
<dbReference type="Gene3D" id="3.40.50.2300">
    <property type="match status" value="1"/>
</dbReference>
<dbReference type="GO" id="GO:0005524">
    <property type="term" value="F:ATP binding"/>
    <property type="evidence" value="ECO:0007669"/>
    <property type="project" value="UniProtKB-KW"/>
</dbReference>
<feature type="transmembrane region" description="Helical" evidence="5">
    <location>
        <begin position="7"/>
        <end position="30"/>
    </location>
</feature>
<dbReference type="EMBL" id="JARVCO010000007">
    <property type="protein sequence ID" value="MDZ8118035.1"/>
    <property type="molecule type" value="Genomic_DNA"/>
</dbReference>
<dbReference type="InterPro" id="IPR003661">
    <property type="entry name" value="HisK_dim/P_dom"/>
</dbReference>
<dbReference type="PROSITE" id="PS50109">
    <property type="entry name" value="HIS_KIN"/>
    <property type="match status" value="1"/>
</dbReference>
<feature type="domain" description="Response regulatory" evidence="7">
    <location>
        <begin position="369"/>
        <end position="484"/>
    </location>
</feature>
<dbReference type="SMART" id="SM00388">
    <property type="entry name" value="HisKA"/>
    <property type="match status" value="1"/>
</dbReference>
<dbReference type="InterPro" id="IPR003594">
    <property type="entry name" value="HATPase_dom"/>
</dbReference>
<dbReference type="SMART" id="SM00387">
    <property type="entry name" value="HATPase_c"/>
    <property type="match status" value="1"/>
</dbReference>
<evidence type="ECO:0000259" key="7">
    <source>
        <dbReference type="PROSITE" id="PS50110"/>
    </source>
</evidence>
<comment type="catalytic activity">
    <reaction evidence="1">
        <text>ATP + protein L-histidine = ADP + protein N-phospho-L-histidine.</text>
        <dbReference type="EC" id="2.7.13.3"/>
    </reaction>
</comment>
<accession>A0ABU5MV50</accession>
<keyword evidence="5" id="KW-1133">Transmembrane helix</keyword>
<dbReference type="RefSeq" id="WP_322607835.1">
    <property type="nucleotide sequence ID" value="NZ_JARVCO010000007.1"/>
</dbReference>
<keyword evidence="5" id="KW-0812">Transmembrane</keyword>
<dbReference type="PRINTS" id="PR00344">
    <property type="entry name" value="BCTRLSENSOR"/>
</dbReference>
<evidence type="ECO:0000259" key="6">
    <source>
        <dbReference type="PROSITE" id="PS50109"/>
    </source>
</evidence>
<feature type="modified residue" description="4-aspartylphosphate" evidence="4">
    <location>
        <position position="420"/>
    </location>
</feature>
<evidence type="ECO:0000313" key="8">
    <source>
        <dbReference type="EMBL" id="MDZ8118035.1"/>
    </source>
</evidence>
<dbReference type="Pfam" id="PF00512">
    <property type="entry name" value="HisKA"/>
    <property type="match status" value="1"/>
</dbReference>
<dbReference type="Gene3D" id="3.30.565.10">
    <property type="entry name" value="Histidine kinase-like ATPase, C-terminal domain"/>
    <property type="match status" value="1"/>
</dbReference>
<keyword evidence="8" id="KW-0067">ATP-binding</keyword>
<gene>
    <name evidence="8" type="ORF">P9H32_05285</name>
</gene>
<dbReference type="PANTHER" id="PTHR43065">
    <property type="entry name" value="SENSOR HISTIDINE KINASE"/>
    <property type="match status" value="1"/>
</dbReference>
<dbReference type="InterPro" id="IPR001789">
    <property type="entry name" value="Sig_transdc_resp-reg_receiver"/>
</dbReference>
<name>A0ABU5MV50_9BACT</name>
<protein>
    <recommendedName>
        <fullName evidence="2">histidine kinase</fullName>
        <ecNumber evidence="2">2.7.13.3</ecNumber>
    </recommendedName>
</protein>
<feature type="transmembrane region" description="Helical" evidence="5">
    <location>
        <begin position="42"/>
        <end position="67"/>
    </location>
</feature>
<feature type="domain" description="Histidine kinase" evidence="6">
    <location>
        <begin position="106"/>
        <end position="328"/>
    </location>
</feature>
<keyword evidence="9" id="KW-1185">Reference proteome</keyword>
<dbReference type="SUPFAM" id="SSF52172">
    <property type="entry name" value="CheY-like"/>
    <property type="match status" value="1"/>
</dbReference>
<dbReference type="SMART" id="SM00448">
    <property type="entry name" value="REC"/>
    <property type="match status" value="1"/>
</dbReference>